<organism evidence="2 3">
    <name type="scientific">Cladophialophora yegresii CBS 114405</name>
    <dbReference type="NCBI Taxonomy" id="1182544"/>
    <lineage>
        <taxon>Eukaryota</taxon>
        <taxon>Fungi</taxon>
        <taxon>Dikarya</taxon>
        <taxon>Ascomycota</taxon>
        <taxon>Pezizomycotina</taxon>
        <taxon>Eurotiomycetes</taxon>
        <taxon>Chaetothyriomycetidae</taxon>
        <taxon>Chaetothyriales</taxon>
        <taxon>Herpotrichiellaceae</taxon>
        <taxon>Cladophialophora</taxon>
    </lineage>
</organism>
<protein>
    <recommendedName>
        <fullName evidence="4">ADA HAT complex component 1</fullName>
    </recommendedName>
</protein>
<dbReference type="VEuPathDB" id="FungiDB:A1O7_06091"/>
<reference evidence="2 3" key="1">
    <citation type="submission" date="2013-03" db="EMBL/GenBank/DDBJ databases">
        <title>The Genome Sequence of Cladophialophora yegresii CBS 114405.</title>
        <authorList>
            <consortium name="The Broad Institute Genomics Platform"/>
            <person name="Cuomo C."/>
            <person name="de Hoog S."/>
            <person name="Gorbushina A."/>
            <person name="Walker B."/>
            <person name="Young S.K."/>
            <person name="Zeng Q."/>
            <person name="Gargeya S."/>
            <person name="Fitzgerald M."/>
            <person name="Haas B."/>
            <person name="Abouelleil A."/>
            <person name="Allen A.W."/>
            <person name="Alvarado L."/>
            <person name="Arachchi H.M."/>
            <person name="Berlin A.M."/>
            <person name="Chapman S.B."/>
            <person name="Gainer-Dewar J."/>
            <person name="Goldberg J."/>
            <person name="Griggs A."/>
            <person name="Gujja S."/>
            <person name="Hansen M."/>
            <person name="Howarth C."/>
            <person name="Imamovic A."/>
            <person name="Ireland A."/>
            <person name="Larimer J."/>
            <person name="McCowan C."/>
            <person name="Murphy C."/>
            <person name="Pearson M."/>
            <person name="Poon T.W."/>
            <person name="Priest M."/>
            <person name="Roberts A."/>
            <person name="Saif S."/>
            <person name="Shea T."/>
            <person name="Sisk P."/>
            <person name="Sykes S."/>
            <person name="Wortman J."/>
            <person name="Nusbaum C."/>
            <person name="Birren B."/>
        </authorList>
    </citation>
    <scope>NUCLEOTIDE SEQUENCE [LARGE SCALE GENOMIC DNA]</scope>
    <source>
        <strain evidence="2 3">CBS 114405</strain>
    </source>
</reference>
<dbReference type="Proteomes" id="UP000019473">
    <property type="component" value="Unassembled WGS sequence"/>
</dbReference>
<feature type="compositionally biased region" description="Basic and acidic residues" evidence="1">
    <location>
        <begin position="148"/>
        <end position="170"/>
    </location>
</feature>
<comment type="caution">
    <text evidence="2">The sequence shown here is derived from an EMBL/GenBank/DDBJ whole genome shotgun (WGS) entry which is preliminary data.</text>
</comment>
<dbReference type="OrthoDB" id="8249012at2759"/>
<dbReference type="PANTHER" id="PTHR21521:SF0">
    <property type="entry name" value="AMUN, ISOFORM A"/>
    <property type="match status" value="1"/>
</dbReference>
<keyword evidence="3" id="KW-1185">Reference proteome</keyword>
<accession>W9VSX3</accession>
<evidence type="ECO:0008006" key="4">
    <source>
        <dbReference type="Google" id="ProtNLM"/>
    </source>
</evidence>
<evidence type="ECO:0000313" key="3">
    <source>
        <dbReference type="Proteomes" id="UP000019473"/>
    </source>
</evidence>
<sequence length="232" mass="25605">MVRKNEPSAIQTQTALAFKELTLAASTTHRIKMDKALDHVCKLTGIGPATGTLILSVCDPDGIPFFQDEMFAWFFPDAGKLKYSAKEYQLLFEAVTPVLTRLDCKAVEMEKVAYVLGHMDLLGAEEREGLEESFEGRAEADPDSTTDAEPKEASSGDVRERDEDAARTRQEQTVANQTGKRTAEVKDDQIAAEAAPTPGPASARRGKKRSSKDEDDTNTETHTAKRRSQRNR</sequence>
<name>W9VSX3_9EURO</name>
<evidence type="ECO:0000313" key="2">
    <source>
        <dbReference type="EMBL" id="EXJ58663.1"/>
    </source>
</evidence>
<proteinExistence type="predicted"/>
<evidence type="ECO:0000256" key="1">
    <source>
        <dbReference type="SAM" id="MobiDB-lite"/>
    </source>
</evidence>
<dbReference type="AlphaFoldDB" id="W9VSX3"/>
<dbReference type="HOGENOM" id="CLU_048127_0_1_1"/>
<feature type="compositionally biased region" description="Polar residues" evidence="1">
    <location>
        <begin position="171"/>
        <end position="180"/>
    </location>
</feature>
<dbReference type="GeneID" id="19180671"/>
<dbReference type="PANTHER" id="PTHR21521">
    <property type="entry name" value="AMUN, ISOFORM A"/>
    <property type="match status" value="1"/>
</dbReference>
<dbReference type="RefSeq" id="XP_007758286.1">
    <property type="nucleotide sequence ID" value="XM_007760096.1"/>
</dbReference>
<dbReference type="STRING" id="1182544.W9VSX3"/>
<dbReference type="EMBL" id="AMGW01000004">
    <property type="protein sequence ID" value="EXJ58663.1"/>
    <property type="molecule type" value="Genomic_DNA"/>
</dbReference>
<gene>
    <name evidence="2" type="ORF">A1O7_06091</name>
</gene>
<feature type="region of interest" description="Disordered" evidence="1">
    <location>
        <begin position="128"/>
        <end position="232"/>
    </location>
</feature>